<dbReference type="PROSITE" id="PS50949">
    <property type="entry name" value="HTH_GNTR"/>
    <property type="match status" value="1"/>
</dbReference>
<protein>
    <submittedName>
        <fullName evidence="5">GntR family transcriptional regulator</fullName>
    </submittedName>
</protein>
<dbReference type="SUPFAM" id="SSF46785">
    <property type="entry name" value="Winged helix' DNA-binding domain"/>
    <property type="match status" value="1"/>
</dbReference>
<keyword evidence="3" id="KW-0804">Transcription</keyword>
<dbReference type="PANTHER" id="PTHR44846:SF17">
    <property type="entry name" value="GNTR-FAMILY TRANSCRIPTIONAL REGULATOR"/>
    <property type="match status" value="1"/>
</dbReference>
<dbReference type="EMBL" id="JALHLE010000053">
    <property type="protein sequence ID" value="MCJ2181006.1"/>
    <property type="molecule type" value="Genomic_DNA"/>
</dbReference>
<reference evidence="5" key="1">
    <citation type="submission" date="2022-03" db="EMBL/GenBank/DDBJ databases">
        <title>Identification of a novel bacterium isolated from mangrove sediments.</title>
        <authorList>
            <person name="Pan X."/>
        </authorList>
    </citation>
    <scope>NUCLEOTIDE SEQUENCE</scope>
    <source>
        <strain evidence="5">B2580</strain>
    </source>
</reference>
<evidence type="ECO:0000256" key="1">
    <source>
        <dbReference type="ARBA" id="ARBA00023015"/>
    </source>
</evidence>
<proteinExistence type="predicted"/>
<dbReference type="SMART" id="SM00345">
    <property type="entry name" value="HTH_GNTR"/>
    <property type="match status" value="1"/>
</dbReference>
<evidence type="ECO:0000256" key="3">
    <source>
        <dbReference type="ARBA" id="ARBA00023163"/>
    </source>
</evidence>
<evidence type="ECO:0000259" key="4">
    <source>
        <dbReference type="PROSITE" id="PS50949"/>
    </source>
</evidence>
<keyword evidence="1" id="KW-0805">Transcription regulation</keyword>
<dbReference type="SMART" id="SM00866">
    <property type="entry name" value="UTRA"/>
    <property type="match status" value="1"/>
</dbReference>
<dbReference type="SUPFAM" id="SSF64288">
    <property type="entry name" value="Chorismate lyase-like"/>
    <property type="match status" value="1"/>
</dbReference>
<dbReference type="InterPro" id="IPR000524">
    <property type="entry name" value="Tscrpt_reg_HTH_GntR"/>
</dbReference>
<accession>A0ABT0B807</accession>
<dbReference type="Pfam" id="PF00392">
    <property type="entry name" value="GntR"/>
    <property type="match status" value="1"/>
</dbReference>
<dbReference type="Pfam" id="PF07702">
    <property type="entry name" value="UTRA"/>
    <property type="match status" value="1"/>
</dbReference>
<dbReference type="Gene3D" id="3.40.1410.10">
    <property type="entry name" value="Chorismate lyase-like"/>
    <property type="match status" value="1"/>
</dbReference>
<evidence type="ECO:0000256" key="2">
    <source>
        <dbReference type="ARBA" id="ARBA00023125"/>
    </source>
</evidence>
<keyword evidence="6" id="KW-1185">Reference proteome</keyword>
<dbReference type="InterPro" id="IPR036388">
    <property type="entry name" value="WH-like_DNA-bd_sf"/>
</dbReference>
<dbReference type="InterPro" id="IPR050679">
    <property type="entry name" value="Bact_HTH_transcr_reg"/>
</dbReference>
<dbReference type="Proteomes" id="UP001162880">
    <property type="component" value="Unassembled WGS sequence"/>
</dbReference>
<feature type="domain" description="HTH gntR-type" evidence="4">
    <location>
        <begin position="12"/>
        <end position="80"/>
    </location>
</feature>
<dbReference type="InterPro" id="IPR011663">
    <property type="entry name" value="UTRA"/>
</dbReference>
<evidence type="ECO:0000313" key="6">
    <source>
        <dbReference type="Proteomes" id="UP001162880"/>
    </source>
</evidence>
<dbReference type="InterPro" id="IPR036390">
    <property type="entry name" value="WH_DNA-bd_sf"/>
</dbReference>
<comment type="caution">
    <text evidence="5">The sequence shown here is derived from an EMBL/GenBank/DDBJ whole genome shotgun (WGS) entry which is preliminary data.</text>
</comment>
<keyword evidence="2" id="KW-0238">DNA-binding</keyword>
<dbReference type="InterPro" id="IPR028978">
    <property type="entry name" value="Chorismate_lyase_/UTRA_dom_sf"/>
</dbReference>
<dbReference type="Gene3D" id="1.10.10.10">
    <property type="entry name" value="Winged helix-like DNA-binding domain superfamily/Winged helix DNA-binding domain"/>
    <property type="match status" value="1"/>
</dbReference>
<gene>
    <name evidence="5" type="ORF">MTR64_20775</name>
</gene>
<dbReference type="CDD" id="cd07377">
    <property type="entry name" value="WHTH_GntR"/>
    <property type="match status" value="1"/>
</dbReference>
<dbReference type="RefSeq" id="WP_243996453.1">
    <property type="nucleotide sequence ID" value="NZ_JALHLE010000053.1"/>
</dbReference>
<sequence>MTALQPGDSGGQPLYLGIASALKDAIFSGRYPVGSYLPTEDQLAKDHGVSRNTIRESLRKLREEKLIISRRGSGTRVLPPQSSDSNFLHAVSINDFQSYALSWDFQIKIVELRKMPKAFASWVGTSPNEEWLAIHGVSRTHGARHPECWIELYVHRDYASISRLVTSHPGPVFKLIEDMFGQMIVEMTQEISAELVTKPLAKVLEVEPGTPAVVVRRAFKTAEGKVIEAAHEIYPASRFRYQVNLHRAGSKHL</sequence>
<dbReference type="PRINTS" id="PR00035">
    <property type="entry name" value="HTHGNTR"/>
</dbReference>
<name>A0ABT0B807_9SPHN</name>
<evidence type="ECO:0000313" key="5">
    <source>
        <dbReference type="EMBL" id="MCJ2181006.1"/>
    </source>
</evidence>
<organism evidence="5 6">
    <name type="scientific">Novosphingobium album</name>
    <name type="common">ex Hu et al. 2023</name>
    <dbReference type="NCBI Taxonomy" id="2930093"/>
    <lineage>
        <taxon>Bacteria</taxon>
        <taxon>Pseudomonadati</taxon>
        <taxon>Pseudomonadota</taxon>
        <taxon>Alphaproteobacteria</taxon>
        <taxon>Sphingomonadales</taxon>
        <taxon>Sphingomonadaceae</taxon>
        <taxon>Novosphingobium</taxon>
    </lineage>
</organism>
<dbReference type="PANTHER" id="PTHR44846">
    <property type="entry name" value="MANNOSYL-D-GLYCERATE TRANSPORT/METABOLISM SYSTEM REPRESSOR MNGR-RELATED"/>
    <property type="match status" value="1"/>
</dbReference>